<gene>
    <name evidence="1" type="ORF">BVG16_21315</name>
</gene>
<dbReference type="SFLD" id="SFLDG01140">
    <property type="entry name" value="C2.B:_Phosphomannomutase_and_P"/>
    <property type="match status" value="1"/>
</dbReference>
<dbReference type="Proteomes" id="UP000190188">
    <property type="component" value="Unassembled WGS sequence"/>
</dbReference>
<dbReference type="SUPFAM" id="SSF56784">
    <property type="entry name" value="HAD-like"/>
    <property type="match status" value="1"/>
</dbReference>
<comment type="caution">
    <text evidence="1">The sequence shown here is derived from an EMBL/GenBank/DDBJ whole genome shotgun (WGS) entry which is preliminary data.</text>
</comment>
<reference evidence="1 2" key="1">
    <citation type="submission" date="2017-01" db="EMBL/GenBank/DDBJ databases">
        <title>Genome analysis of Paenibacillus selenitrireducens ES3-24.</title>
        <authorList>
            <person name="Xu D."/>
            <person name="Yao R."/>
            <person name="Zheng S."/>
        </authorList>
    </citation>
    <scope>NUCLEOTIDE SEQUENCE [LARGE SCALE GENOMIC DNA]</scope>
    <source>
        <strain evidence="1 2">ES3-24</strain>
    </source>
</reference>
<keyword evidence="2" id="KW-1185">Reference proteome</keyword>
<evidence type="ECO:0000313" key="1">
    <source>
        <dbReference type="EMBL" id="OPA75150.1"/>
    </source>
</evidence>
<dbReference type="InterPro" id="IPR000150">
    <property type="entry name" value="Cof"/>
</dbReference>
<dbReference type="NCBIfam" id="TIGR00099">
    <property type="entry name" value="Cof-subfamily"/>
    <property type="match status" value="1"/>
</dbReference>
<dbReference type="PROSITE" id="PS01228">
    <property type="entry name" value="COF_1"/>
    <property type="match status" value="1"/>
</dbReference>
<sequence length="259" mass="28055">MYKIVFFDVDGTLLSELDRSLPDSTNLAIEKLIASGIKVVVATGRPYNLCEEFTSLGIDTIISANGALISCQGEIIDKSVLTLETVQAVTAFAGLNGHGISYFTEEFSMNGIGCEDERMIRALQETLGITQYPSIVSALPEEVYCICLYGDDSETQKFTDQFPYLRFVRFHGYVTNVLEATEVSKSIAMKKVLEHFDFCASEAIAFGDGGNDIDMLACAGLGIAMGNGAEHLKQKADFVTKKASEGGIAYALEKFGVIS</sequence>
<dbReference type="PANTHER" id="PTHR10000:SF25">
    <property type="entry name" value="PHOSPHATASE YKRA-RELATED"/>
    <property type="match status" value="1"/>
</dbReference>
<organism evidence="1 2">
    <name type="scientific">Paenibacillus selenitireducens</name>
    <dbReference type="NCBI Taxonomy" id="1324314"/>
    <lineage>
        <taxon>Bacteria</taxon>
        <taxon>Bacillati</taxon>
        <taxon>Bacillota</taxon>
        <taxon>Bacilli</taxon>
        <taxon>Bacillales</taxon>
        <taxon>Paenibacillaceae</taxon>
        <taxon>Paenibacillus</taxon>
    </lineage>
</organism>
<dbReference type="AlphaFoldDB" id="A0A1T2X5L8"/>
<dbReference type="EMBL" id="MSZX01000009">
    <property type="protein sequence ID" value="OPA75150.1"/>
    <property type="molecule type" value="Genomic_DNA"/>
</dbReference>
<dbReference type="InterPro" id="IPR023214">
    <property type="entry name" value="HAD_sf"/>
</dbReference>
<dbReference type="PANTHER" id="PTHR10000">
    <property type="entry name" value="PHOSPHOSERINE PHOSPHATASE"/>
    <property type="match status" value="1"/>
</dbReference>
<dbReference type="STRING" id="1324314.BVG16_21315"/>
<dbReference type="PROSITE" id="PS01229">
    <property type="entry name" value="COF_2"/>
    <property type="match status" value="1"/>
</dbReference>
<dbReference type="Gene3D" id="3.40.50.1000">
    <property type="entry name" value="HAD superfamily/HAD-like"/>
    <property type="match status" value="1"/>
</dbReference>
<dbReference type="Gene3D" id="3.30.1240.10">
    <property type="match status" value="1"/>
</dbReference>
<accession>A0A1T2X5L8</accession>
<name>A0A1T2X5L8_9BACL</name>
<dbReference type="OrthoDB" id="9810101at2"/>
<keyword evidence="1" id="KW-0378">Hydrolase</keyword>
<dbReference type="RefSeq" id="WP_078501223.1">
    <property type="nucleotide sequence ID" value="NZ_MSZX01000009.1"/>
</dbReference>
<dbReference type="GO" id="GO:0016791">
    <property type="term" value="F:phosphatase activity"/>
    <property type="evidence" value="ECO:0007669"/>
    <property type="project" value="UniProtKB-ARBA"/>
</dbReference>
<proteinExistence type="predicted"/>
<dbReference type="SFLD" id="SFLDS00003">
    <property type="entry name" value="Haloacid_Dehalogenase"/>
    <property type="match status" value="1"/>
</dbReference>
<evidence type="ECO:0000313" key="2">
    <source>
        <dbReference type="Proteomes" id="UP000190188"/>
    </source>
</evidence>
<protein>
    <submittedName>
        <fullName evidence="1">HAD family hydrolase</fullName>
    </submittedName>
</protein>
<dbReference type="GO" id="GO:0000287">
    <property type="term" value="F:magnesium ion binding"/>
    <property type="evidence" value="ECO:0007669"/>
    <property type="project" value="TreeGrafter"/>
</dbReference>
<dbReference type="GO" id="GO:0005829">
    <property type="term" value="C:cytosol"/>
    <property type="evidence" value="ECO:0007669"/>
    <property type="project" value="TreeGrafter"/>
</dbReference>
<dbReference type="Pfam" id="PF08282">
    <property type="entry name" value="Hydrolase_3"/>
    <property type="match status" value="1"/>
</dbReference>
<dbReference type="InterPro" id="IPR036412">
    <property type="entry name" value="HAD-like_sf"/>
</dbReference>